<gene>
    <name evidence="2" type="ORF">PGLA1383_LOCUS3348</name>
</gene>
<protein>
    <submittedName>
        <fullName evidence="2">Uncharacterized protein</fullName>
    </submittedName>
</protein>
<feature type="region of interest" description="Disordered" evidence="1">
    <location>
        <begin position="271"/>
        <end position="314"/>
    </location>
</feature>
<feature type="region of interest" description="Disordered" evidence="1">
    <location>
        <begin position="190"/>
        <end position="215"/>
    </location>
</feature>
<sequence>IDTVPAVSEATQRRLLCALCDAVVTLGPNLHISESAKKLANLLGQLQDYRDAGRSPSLEGSHFLDFIVDTDKLPFLRFVDRSALDWQAGPGSEPAPAEALNVQLTSGGPGVSHQVQLFHSRFLDPDGKVSHLIGIIREAGPPPICGDQSEYAAARLHRGTVAWSRSFEESSDPSGLTDSISVVEARKKLERHDGQGLDEKEEQQDAEEEQDSITPLRRKAQDVTVAFQQLKFIVKDNRKGVKPVELLKWATQWASTKDWMQDFVNAAVRPLNPTSWPSDAGEPSSLSLSMAKSRDSNHRPQQTTTKQEANRNKL</sequence>
<reference evidence="2" key="1">
    <citation type="submission" date="2021-02" db="EMBL/GenBank/DDBJ databases">
        <authorList>
            <person name="Dougan E. K."/>
            <person name="Rhodes N."/>
            <person name="Thang M."/>
            <person name="Chan C."/>
        </authorList>
    </citation>
    <scope>NUCLEOTIDE SEQUENCE</scope>
</reference>
<dbReference type="Proteomes" id="UP000654075">
    <property type="component" value="Unassembled WGS sequence"/>
</dbReference>
<name>A0A813DA54_POLGL</name>
<evidence type="ECO:0000313" key="2">
    <source>
        <dbReference type="EMBL" id="CAE8584414.1"/>
    </source>
</evidence>
<evidence type="ECO:0000256" key="1">
    <source>
        <dbReference type="SAM" id="MobiDB-lite"/>
    </source>
</evidence>
<dbReference type="AlphaFoldDB" id="A0A813DA54"/>
<feature type="non-terminal residue" evidence="2">
    <location>
        <position position="1"/>
    </location>
</feature>
<organism evidence="2 3">
    <name type="scientific">Polarella glacialis</name>
    <name type="common">Dinoflagellate</name>
    <dbReference type="NCBI Taxonomy" id="89957"/>
    <lineage>
        <taxon>Eukaryota</taxon>
        <taxon>Sar</taxon>
        <taxon>Alveolata</taxon>
        <taxon>Dinophyceae</taxon>
        <taxon>Suessiales</taxon>
        <taxon>Suessiaceae</taxon>
        <taxon>Polarella</taxon>
    </lineage>
</organism>
<proteinExistence type="predicted"/>
<evidence type="ECO:0000313" key="3">
    <source>
        <dbReference type="Proteomes" id="UP000654075"/>
    </source>
</evidence>
<comment type="caution">
    <text evidence="2">The sequence shown here is derived from an EMBL/GenBank/DDBJ whole genome shotgun (WGS) entry which is preliminary data.</text>
</comment>
<accession>A0A813DA54</accession>
<dbReference type="EMBL" id="CAJNNV010001160">
    <property type="protein sequence ID" value="CAE8584414.1"/>
    <property type="molecule type" value="Genomic_DNA"/>
</dbReference>
<keyword evidence="3" id="KW-1185">Reference proteome</keyword>
<feature type="compositionally biased region" description="Acidic residues" evidence="1">
    <location>
        <begin position="199"/>
        <end position="211"/>
    </location>
</feature>